<dbReference type="EMBL" id="BBPA01000021">
    <property type="protein sequence ID" value="GAL92440.1"/>
    <property type="molecule type" value="Genomic_DNA"/>
</dbReference>
<proteinExistence type="predicted"/>
<gene>
    <name evidence="1" type="ORF">N44_00998</name>
</gene>
<name>A0A0A1VRV3_MICAE</name>
<sequence length="50" mass="6032">MVSEESGDRRRETGELRINNNQFFELSKINYARSLLKPLRYKDDQEQIDK</sequence>
<evidence type="ECO:0000313" key="1">
    <source>
        <dbReference type="EMBL" id="GAL92440.1"/>
    </source>
</evidence>
<evidence type="ECO:0000313" key="2">
    <source>
        <dbReference type="Proteomes" id="UP000030321"/>
    </source>
</evidence>
<dbReference type="AlphaFoldDB" id="A0A0A1VRV3"/>
<dbReference type="Proteomes" id="UP000030321">
    <property type="component" value="Unassembled WGS sequence"/>
</dbReference>
<protein>
    <submittedName>
        <fullName evidence="1">Uncharacterized protein</fullName>
    </submittedName>
</protein>
<reference evidence="2" key="1">
    <citation type="journal article" date="2015" name="Genome">
        <title>Whole Genome Sequence of the Non-Microcystin-Producing Microcystis aeruginosa Strain NIES-44.</title>
        <authorList>
            <person name="Okano K."/>
            <person name="Miyata N."/>
            <person name="Ozaki Y."/>
        </authorList>
    </citation>
    <scope>NUCLEOTIDE SEQUENCE [LARGE SCALE GENOMIC DNA]</scope>
    <source>
        <strain evidence="2">NIES-44</strain>
    </source>
</reference>
<comment type="caution">
    <text evidence="1">The sequence shown here is derived from an EMBL/GenBank/DDBJ whole genome shotgun (WGS) entry which is preliminary data.</text>
</comment>
<organism evidence="1 2">
    <name type="scientific">Microcystis aeruginosa NIES-44</name>
    <dbReference type="NCBI Taxonomy" id="449439"/>
    <lineage>
        <taxon>Bacteria</taxon>
        <taxon>Bacillati</taxon>
        <taxon>Cyanobacteriota</taxon>
        <taxon>Cyanophyceae</taxon>
        <taxon>Oscillatoriophycideae</taxon>
        <taxon>Chroococcales</taxon>
        <taxon>Microcystaceae</taxon>
        <taxon>Microcystis</taxon>
    </lineage>
</organism>
<accession>A0A0A1VRV3</accession>